<dbReference type="InterPro" id="IPR019790">
    <property type="entry name" value="Xul5P/Fru6P_PKetolase_CS"/>
</dbReference>
<sequence>MATTGLASSAASKFDAVTPPKPSSLPSDIVSKLLVNLDDQISQLKSGKSKLDIEGLINFQRVANYLSAAQIFLRSNALLTRKLEKSDIKPRLLGHWGTCPGLNFAYAHTNNLISTHEPESDCPTFMFLTGPGHGAPALLSTLYLEGSITNFYSEYPMSADGVEAFVRAFSSPGGFPSHVNAETPGAIHEGGELGYGLAVAYGSIMDKPNHIAVAVIGDGESETGPTATAWHAHKYIDPKESGAVIPILHVNGYKIGERTIPGTMDNLEIACLYTGYGYQVRIVEYGATPSTEEHDVAINYDMAASMEWALQEIRKIQHAARSGNPIVKPRWPIIIMRTPKGWSGPVKSGENPIEGSWRAHQVPLPNAVSNEKEFDLLIKWLESYHPKELFDTEVDSSHPGSRDAVFKAASFIKDSALRIIPRDTSKRMGMVEETFRGFKPLKTPEWKDFGHEQGKEVSNMKAIGAYVAKVVELNPETFRIFSPDELTSNKLDECFKITHRNFQWDPETANIGGRVIEMLSEHTLQGWMQGYTLTGRHALFPSYESFLGIVQTMIEQYAKFVKMALETKWRGDIAGLTYIETSTLWRQEHNGYSHQNPGLVGSFISLPRQLARVYFPADANTSVSTMDHCLRSKNNINLVVGSKNPTGTWLSIEEAERHCIAGASVWTRFSTDNGVNPDVVLVGCGVEVTFEVIAAAAILRNEGLRVRVINVNDLLILGETGVHPHALTKDSFDSLFTADKPVIVNFHGYPKDISGLLFSRGSHVSRSRFDIFGYIEQGTTTTPWSMLRLNNVSRYTLADVAVQRVTRDQPNHPIGVKAHELCSYWKHQLVLHEKYTIEHGEDPKWCGEIPEVKA</sequence>
<dbReference type="EMBL" id="JAODAN010000001">
    <property type="protein sequence ID" value="KAK1927246.1"/>
    <property type="molecule type" value="Genomic_DNA"/>
</dbReference>
<protein>
    <submittedName>
        <fullName evidence="8">Phosphoketolase</fullName>
    </submittedName>
</protein>
<evidence type="ECO:0000313" key="8">
    <source>
        <dbReference type="EMBL" id="KAK1927246.1"/>
    </source>
</evidence>
<dbReference type="GO" id="GO:0016832">
    <property type="term" value="F:aldehyde-lyase activity"/>
    <property type="evidence" value="ECO:0007669"/>
    <property type="project" value="InterPro"/>
</dbReference>
<keyword evidence="3" id="KW-0786">Thiamine pyrophosphate</keyword>
<evidence type="ECO:0000256" key="5">
    <source>
        <dbReference type="SAM" id="MobiDB-lite"/>
    </source>
</evidence>
<dbReference type="Proteomes" id="UP001182556">
    <property type="component" value="Unassembled WGS sequence"/>
</dbReference>
<keyword evidence="9" id="KW-1185">Reference proteome</keyword>
<dbReference type="PIRSF" id="PIRSF017245">
    <property type="entry name" value="Phosphoketolase"/>
    <property type="match status" value="1"/>
</dbReference>
<dbReference type="Pfam" id="PF03894">
    <property type="entry name" value="XFP"/>
    <property type="match status" value="1"/>
</dbReference>
<dbReference type="Gene3D" id="3.40.50.920">
    <property type="match status" value="1"/>
</dbReference>
<comment type="caution">
    <text evidence="8">The sequence shown here is derived from an EMBL/GenBank/DDBJ whole genome shotgun (WGS) entry which is preliminary data.</text>
</comment>
<dbReference type="InterPro" id="IPR018970">
    <property type="entry name" value="Xul5P/Fru6P_PKetolase_N"/>
</dbReference>
<organism evidence="8 9">
    <name type="scientific">Papiliotrema laurentii</name>
    <name type="common">Cryptococcus laurentii</name>
    <dbReference type="NCBI Taxonomy" id="5418"/>
    <lineage>
        <taxon>Eukaryota</taxon>
        <taxon>Fungi</taxon>
        <taxon>Dikarya</taxon>
        <taxon>Basidiomycota</taxon>
        <taxon>Agaricomycotina</taxon>
        <taxon>Tremellomycetes</taxon>
        <taxon>Tremellales</taxon>
        <taxon>Rhynchogastremaceae</taxon>
        <taxon>Papiliotrema</taxon>
    </lineage>
</organism>
<evidence type="ECO:0000256" key="3">
    <source>
        <dbReference type="ARBA" id="ARBA00023052"/>
    </source>
</evidence>
<accession>A0AAD9L8J3</accession>
<comment type="cofactor">
    <cofactor evidence="1">
        <name>thiamine diphosphate</name>
        <dbReference type="ChEBI" id="CHEBI:58937"/>
    </cofactor>
</comment>
<evidence type="ECO:0000313" key="9">
    <source>
        <dbReference type="Proteomes" id="UP001182556"/>
    </source>
</evidence>
<dbReference type="InterPro" id="IPR029061">
    <property type="entry name" value="THDP-binding"/>
</dbReference>
<dbReference type="GO" id="GO:0005975">
    <property type="term" value="P:carbohydrate metabolic process"/>
    <property type="evidence" value="ECO:0007669"/>
    <property type="project" value="InterPro"/>
</dbReference>
<dbReference type="PROSITE" id="PS60003">
    <property type="entry name" value="PHOSPHOKETOLASE_2"/>
    <property type="match status" value="1"/>
</dbReference>
<feature type="domain" description="Xylulose 5-phosphate/Fructose 6-phosphate phosphoketolase C-terminal" evidence="6">
    <location>
        <begin position="643"/>
        <end position="847"/>
    </location>
</feature>
<dbReference type="InterPro" id="IPR018969">
    <property type="entry name" value="Xul5P/Fru6P_PKetolase_C"/>
</dbReference>
<dbReference type="SUPFAM" id="SSF52922">
    <property type="entry name" value="TK C-terminal domain-like"/>
    <property type="match status" value="1"/>
</dbReference>
<evidence type="ECO:0000256" key="1">
    <source>
        <dbReference type="ARBA" id="ARBA00001964"/>
    </source>
</evidence>
<dbReference type="Pfam" id="PF09364">
    <property type="entry name" value="XFP_N"/>
    <property type="match status" value="1"/>
</dbReference>
<feature type="region of interest" description="Disordered" evidence="5">
    <location>
        <begin position="1"/>
        <end position="24"/>
    </location>
</feature>
<dbReference type="AlphaFoldDB" id="A0AAD9L8J3"/>
<proteinExistence type="inferred from homology"/>
<reference evidence="8" key="1">
    <citation type="submission" date="2023-02" db="EMBL/GenBank/DDBJ databases">
        <title>Identification and recombinant expression of a fungal hydrolase from Papiliotrema laurentii that hydrolyzes apple cutin and clears colloidal polyester polyurethane.</title>
        <authorList>
            <consortium name="DOE Joint Genome Institute"/>
            <person name="Roman V.A."/>
            <person name="Bojanowski C."/>
            <person name="Crable B.R."/>
            <person name="Wagner D.N."/>
            <person name="Hung C.S."/>
            <person name="Nadeau L.J."/>
            <person name="Schratz L."/>
            <person name="Haridas S."/>
            <person name="Pangilinan J."/>
            <person name="Lipzen A."/>
            <person name="Na H."/>
            <person name="Yan M."/>
            <person name="Ng V."/>
            <person name="Grigoriev I.V."/>
            <person name="Spatafora J.W."/>
            <person name="Barlow D."/>
            <person name="Biffinger J."/>
            <person name="Kelley-Loughnane N."/>
            <person name="Varaljay V.A."/>
            <person name="Crookes-Goodson W.J."/>
        </authorList>
    </citation>
    <scope>NUCLEOTIDE SEQUENCE</scope>
    <source>
        <strain evidence="8">5307AH</strain>
    </source>
</reference>
<dbReference type="InterPro" id="IPR005593">
    <property type="entry name" value="Xul5P/Fru6P_PKetolase"/>
</dbReference>
<gene>
    <name evidence="8" type="ORF">DB88DRAFT_477356</name>
</gene>
<dbReference type="PROSITE" id="PS60002">
    <property type="entry name" value="PHOSPHOKETOLASE_1"/>
    <property type="match status" value="1"/>
</dbReference>
<keyword evidence="4" id="KW-0456">Lyase</keyword>
<comment type="similarity">
    <text evidence="2">Belongs to the XFP family.</text>
</comment>
<name>A0AAD9L8J3_PAPLA</name>
<evidence type="ECO:0000259" key="7">
    <source>
        <dbReference type="Pfam" id="PF09364"/>
    </source>
</evidence>
<evidence type="ECO:0000259" key="6">
    <source>
        <dbReference type="Pfam" id="PF09363"/>
    </source>
</evidence>
<dbReference type="InterPro" id="IPR019789">
    <property type="entry name" value="Xul5P/Fru6P_PKetolase_ThDP_BS"/>
</dbReference>
<dbReference type="InterPro" id="IPR009014">
    <property type="entry name" value="Transketo_C/PFOR_II"/>
</dbReference>
<evidence type="ECO:0000256" key="2">
    <source>
        <dbReference type="ARBA" id="ARBA00005623"/>
    </source>
</evidence>
<dbReference type="Gene3D" id="3.40.50.970">
    <property type="match status" value="2"/>
</dbReference>
<dbReference type="PANTHER" id="PTHR31273">
    <property type="entry name" value="PHOSPHOKETOLASE-RELATED"/>
    <property type="match status" value="1"/>
</dbReference>
<dbReference type="PANTHER" id="PTHR31273:SF1">
    <property type="entry name" value="PHOSPHOKETOLASE-RELATED"/>
    <property type="match status" value="1"/>
</dbReference>
<dbReference type="Pfam" id="PF09363">
    <property type="entry name" value="XFP_C"/>
    <property type="match status" value="1"/>
</dbReference>
<feature type="compositionally biased region" description="Polar residues" evidence="5">
    <location>
        <begin position="1"/>
        <end position="11"/>
    </location>
</feature>
<evidence type="ECO:0000256" key="4">
    <source>
        <dbReference type="ARBA" id="ARBA00023239"/>
    </source>
</evidence>
<feature type="domain" description="Xylulose 5-phosphate/Fructose 6-phosphate phosphoketolase N-terminal" evidence="7">
    <location>
        <begin position="52"/>
        <end position="394"/>
    </location>
</feature>
<dbReference type="SUPFAM" id="SSF52518">
    <property type="entry name" value="Thiamin diphosphate-binding fold (THDP-binding)"/>
    <property type="match status" value="2"/>
</dbReference>